<organism evidence="1 2">
    <name type="scientific">Rotaria sordida</name>
    <dbReference type="NCBI Taxonomy" id="392033"/>
    <lineage>
        <taxon>Eukaryota</taxon>
        <taxon>Metazoa</taxon>
        <taxon>Spiralia</taxon>
        <taxon>Gnathifera</taxon>
        <taxon>Rotifera</taxon>
        <taxon>Eurotatoria</taxon>
        <taxon>Bdelloidea</taxon>
        <taxon>Philodinida</taxon>
        <taxon>Philodinidae</taxon>
        <taxon>Rotaria</taxon>
    </lineage>
</organism>
<dbReference type="EMBL" id="CAJOBE010003481">
    <property type="protein sequence ID" value="CAF3883107.1"/>
    <property type="molecule type" value="Genomic_DNA"/>
</dbReference>
<feature type="non-terminal residue" evidence="1">
    <location>
        <position position="1"/>
    </location>
</feature>
<proteinExistence type="predicted"/>
<protein>
    <submittedName>
        <fullName evidence="1">Uncharacterized protein</fullName>
    </submittedName>
</protein>
<gene>
    <name evidence="1" type="ORF">FNK824_LOCUS19647</name>
</gene>
<reference evidence="1" key="1">
    <citation type="submission" date="2021-02" db="EMBL/GenBank/DDBJ databases">
        <authorList>
            <person name="Nowell W R."/>
        </authorList>
    </citation>
    <scope>NUCLEOTIDE SEQUENCE</scope>
</reference>
<comment type="caution">
    <text evidence="1">The sequence shown here is derived from an EMBL/GenBank/DDBJ whole genome shotgun (WGS) entry which is preliminary data.</text>
</comment>
<accession>A0A819GK99</accession>
<dbReference type="Proteomes" id="UP000663874">
    <property type="component" value="Unassembled WGS sequence"/>
</dbReference>
<dbReference type="AlphaFoldDB" id="A0A819GK99"/>
<name>A0A819GK99_9BILA</name>
<sequence>IHYLGKPCQLSCVEAFTAALAIVSLKDFG</sequence>
<evidence type="ECO:0000313" key="1">
    <source>
        <dbReference type="EMBL" id="CAF3883107.1"/>
    </source>
</evidence>
<evidence type="ECO:0000313" key="2">
    <source>
        <dbReference type="Proteomes" id="UP000663874"/>
    </source>
</evidence>